<dbReference type="PATRIC" id="fig|525362.12.peg.342"/>
<accession>E7FR54</accession>
<gene>
    <name evidence="1" type="ORF">HMPREF0542_11381</name>
</gene>
<proteinExistence type="predicted"/>
<organism evidence="1 2">
    <name type="scientific">Ligilactobacillus ruminis ATCC 25644</name>
    <dbReference type="NCBI Taxonomy" id="525362"/>
    <lineage>
        <taxon>Bacteria</taxon>
        <taxon>Bacillati</taxon>
        <taxon>Bacillota</taxon>
        <taxon>Bacilli</taxon>
        <taxon>Lactobacillales</taxon>
        <taxon>Lactobacillaceae</taxon>
        <taxon>Ligilactobacillus</taxon>
    </lineage>
</organism>
<name>E7FR54_9LACO</name>
<dbReference type="AlphaFoldDB" id="E7FR54"/>
<dbReference type="EMBL" id="ACGS02000041">
    <property type="protein sequence ID" value="EFZ34441.1"/>
    <property type="molecule type" value="Genomic_DNA"/>
</dbReference>
<comment type="caution">
    <text evidence="1">The sequence shown here is derived from an EMBL/GenBank/DDBJ whole genome shotgun (WGS) entry which is preliminary data.</text>
</comment>
<dbReference type="RefSeq" id="WP_003698628.1">
    <property type="nucleotide sequence ID" value="NZ_AFYE01000082.1"/>
</dbReference>
<evidence type="ECO:0000313" key="1">
    <source>
        <dbReference type="EMBL" id="EFZ34441.1"/>
    </source>
</evidence>
<protein>
    <submittedName>
        <fullName evidence="1">Uncharacterized protein</fullName>
    </submittedName>
</protein>
<reference evidence="1 2" key="1">
    <citation type="submission" date="2011-01" db="EMBL/GenBank/DDBJ databases">
        <authorList>
            <person name="Muzny D."/>
            <person name="Qin X."/>
            <person name="Buhay C."/>
            <person name="Dugan-Rocha S."/>
            <person name="Ding Y."/>
            <person name="Chen G."/>
            <person name="Hawes A."/>
            <person name="Holder M."/>
            <person name="Jhangiani S."/>
            <person name="Johnson A."/>
            <person name="Khan Z."/>
            <person name="Li Z."/>
            <person name="Liu W."/>
            <person name="Liu X."/>
            <person name="Perez L."/>
            <person name="Shen H."/>
            <person name="Wang Q."/>
            <person name="Watt J."/>
            <person name="Xi L."/>
            <person name="Xin Y."/>
            <person name="Zhou J."/>
            <person name="Deng J."/>
            <person name="Jiang H."/>
            <person name="Liu Y."/>
            <person name="Qu J."/>
            <person name="Song X.-Z."/>
            <person name="Zhang L."/>
            <person name="Villasana D."/>
            <person name="Johnson A."/>
            <person name="Liu J."/>
            <person name="Liyanage D."/>
            <person name="Lorensuhewa L."/>
            <person name="Robinson T."/>
            <person name="Song A."/>
            <person name="Song B.-B."/>
            <person name="Dinh H."/>
            <person name="Thornton R."/>
            <person name="Coyle M."/>
            <person name="Francisco L."/>
            <person name="Jackson L."/>
            <person name="Javaid M."/>
            <person name="Korchina V."/>
            <person name="Kovar C."/>
            <person name="Mata R."/>
            <person name="Mathew T."/>
            <person name="Ngo R."/>
            <person name="Nguyen L."/>
            <person name="Nguyen N."/>
            <person name="Okwuonu G."/>
            <person name="Ongeri F."/>
            <person name="Pham C."/>
            <person name="Simmons D."/>
            <person name="Wilczek-Boney K."/>
            <person name="Hale W."/>
            <person name="Jakkamsetti A."/>
            <person name="Pham P."/>
            <person name="Ruth R."/>
            <person name="San Lucas F."/>
            <person name="Warren J."/>
            <person name="Zhang J."/>
            <person name="Zhao Z."/>
            <person name="Zhou C."/>
            <person name="Zhu D."/>
            <person name="Lee S."/>
            <person name="Bess C."/>
            <person name="Blankenburg K."/>
            <person name="Forbes L."/>
            <person name="Fu Q."/>
            <person name="Gubbala S."/>
            <person name="Hirani K."/>
            <person name="Jayaseelan J.C."/>
            <person name="Lara F."/>
            <person name="Munidasa M."/>
            <person name="Palculict T."/>
            <person name="Patil S."/>
            <person name="Pu L.-L."/>
            <person name="Saada N."/>
            <person name="Tang L."/>
            <person name="Weissenberger G."/>
            <person name="Zhu Y."/>
            <person name="Hemphill L."/>
            <person name="Shang Y."/>
            <person name="Youmans B."/>
            <person name="Ayvaz T."/>
            <person name="Ross M."/>
            <person name="Santibanez J."/>
            <person name="Aqrawi P."/>
            <person name="Gross S."/>
            <person name="Joshi V."/>
            <person name="Fowler G."/>
            <person name="Nazareth L."/>
            <person name="Reid J."/>
            <person name="Worley K."/>
            <person name="Petrosino J."/>
            <person name="Highlander S."/>
            <person name="Gibbs R."/>
        </authorList>
    </citation>
    <scope>NUCLEOTIDE SEQUENCE [LARGE SCALE GENOMIC DNA]</scope>
    <source>
        <strain evidence="1 2">ATCC 25644</strain>
    </source>
</reference>
<evidence type="ECO:0000313" key="2">
    <source>
        <dbReference type="Proteomes" id="UP000004099"/>
    </source>
</evidence>
<dbReference type="HOGENOM" id="CLU_3047625_0_0_9"/>
<dbReference type="Proteomes" id="UP000004099">
    <property type="component" value="Unassembled WGS sequence"/>
</dbReference>
<sequence>MRELSAIGNNINQPAVKANALRFIDTPLLREEALHWARFQADVESHFLRPDKSNLKWK</sequence>